<sequence length="102" mass="11196">MFAPDIPVFRRGTDSDLHVEPHEIEILAEVTSTGSDRDRLTKMNRYAWAECGWYRIIDQNTLVIDVHRLDGDLCRQAAAIALGTAAPLPGPVPLTIAPGTLT</sequence>
<dbReference type="EMBL" id="JACHMP010000001">
    <property type="protein sequence ID" value="MBB5818276.1"/>
    <property type="molecule type" value="Genomic_DNA"/>
</dbReference>
<dbReference type="InterPro" id="IPR008538">
    <property type="entry name" value="Uma2"/>
</dbReference>
<accession>A0A7W9MFA1</accession>
<evidence type="ECO:0000313" key="2">
    <source>
        <dbReference type="EMBL" id="MBB5818276.1"/>
    </source>
</evidence>
<dbReference type="Pfam" id="PF05685">
    <property type="entry name" value="Uma2"/>
    <property type="match status" value="1"/>
</dbReference>
<evidence type="ECO:0000313" key="3">
    <source>
        <dbReference type="Proteomes" id="UP000540685"/>
    </source>
</evidence>
<feature type="domain" description="Putative restriction endonuclease" evidence="1">
    <location>
        <begin position="3"/>
        <end position="76"/>
    </location>
</feature>
<gene>
    <name evidence="2" type="ORF">F4562_001338</name>
</gene>
<keyword evidence="3" id="KW-1185">Reference proteome</keyword>
<dbReference type="Gene3D" id="3.90.1570.10">
    <property type="entry name" value="tt1808, chain A"/>
    <property type="match status" value="1"/>
</dbReference>
<comment type="caution">
    <text evidence="2">The sequence shown here is derived from an EMBL/GenBank/DDBJ whole genome shotgun (WGS) entry which is preliminary data.</text>
</comment>
<reference evidence="2 3" key="1">
    <citation type="submission" date="2020-08" db="EMBL/GenBank/DDBJ databases">
        <title>Sequencing the genomes of 1000 actinobacteria strains.</title>
        <authorList>
            <person name="Klenk H.-P."/>
        </authorList>
    </citation>
    <scope>NUCLEOTIDE SEQUENCE [LARGE SCALE GENOMIC DNA]</scope>
    <source>
        <strain evidence="2 3">DSM 46887</strain>
    </source>
</reference>
<name>A0A7W9MFA1_9ACTN</name>
<dbReference type="InterPro" id="IPR012296">
    <property type="entry name" value="Nuclease_put_TT1808"/>
</dbReference>
<protein>
    <recommendedName>
        <fullName evidence="1">Putative restriction endonuclease domain-containing protein</fullName>
    </recommendedName>
</protein>
<evidence type="ECO:0000259" key="1">
    <source>
        <dbReference type="Pfam" id="PF05685"/>
    </source>
</evidence>
<proteinExistence type="predicted"/>
<dbReference type="AlphaFoldDB" id="A0A7W9MFA1"/>
<dbReference type="Proteomes" id="UP000540685">
    <property type="component" value="Unassembled WGS sequence"/>
</dbReference>
<organism evidence="2 3">
    <name type="scientific">Streptosporangium becharense</name>
    <dbReference type="NCBI Taxonomy" id="1816182"/>
    <lineage>
        <taxon>Bacteria</taxon>
        <taxon>Bacillati</taxon>
        <taxon>Actinomycetota</taxon>
        <taxon>Actinomycetes</taxon>
        <taxon>Streptosporangiales</taxon>
        <taxon>Streptosporangiaceae</taxon>
        <taxon>Streptosporangium</taxon>
    </lineage>
</organism>